<evidence type="ECO:0000313" key="3">
    <source>
        <dbReference type="Proteomes" id="UP000248198"/>
    </source>
</evidence>
<dbReference type="InterPro" id="IPR029068">
    <property type="entry name" value="Glyas_Bleomycin-R_OHBP_Dase"/>
</dbReference>
<dbReference type="Proteomes" id="UP000248198">
    <property type="component" value="Unassembled WGS sequence"/>
</dbReference>
<proteinExistence type="predicted"/>
<sequence length="156" mass="18469">MRRSITLIILIFLWVANYAQQRLSFKPYNNMKLNAGIITDKLTESKKFYTEILNFGVRFENEFYLLLHTPDGQSEISFLLPDHPSQQRLFHKPFQGQGVYLTIETENVDELYHRLKKKNVPIKIELRNEPWGDRHFAIEDPNGVAIDLVQYTKRDE</sequence>
<accession>A0A318UB46</accession>
<comment type="caution">
    <text evidence="2">The sequence shown here is derived from an EMBL/GenBank/DDBJ whole genome shotgun (WGS) entry which is preliminary data.</text>
</comment>
<name>A0A318UB46_9SPHI</name>
<dbReference type="EMBL" id="QKLU01000005">
    <property type="protein sequence ID" value="PYF72650.1"/>
    <property type="molecule type" value="Genomic_DNA"/>
</dbReference>
<organism evidence="2 3">
    <name type="scientific">Pedobacter nutrimenti</name>
    <dbReference type="NCBI Taxonomy" id="1241337"/>
    <lineage>
        <taxon>Bacteria</taxon>
        <taxon>Pseudomonadati</taxon>
        <taxon>Bacteroidota</taxon>
        <taxon>Sphingobacteriia</taxon>
        <taxon>Sphingobacteriales</taxon>
        <taxon>Sphingobacteriaceae</taxon>
        <taxon>Pedobacter</taxon>
    </lineage>
</organism>
<dbReference type="InterPro" id="IPR037523">
    <property type="entry name" value="VOC_core"/>
</dbReference>
<keyword evidence="3" id="KW-1185">Reference proteome</keyword>
<dbReference type="PROSITE" id="PS51819">
    <property type="entry name" value="VOC"/>
    <property type="match status" value="1"/>
</dbReference>
<keyword evidence="2" id="KW-0223">Dioxygenase</keyword>
<protein>
    <submittedName>
        <fullName evidence="2">Glyoxalase/bleomycin resistance protein/dioxygenase superfamily protein</fullName>
    </submittedName>
</protein>
<keyword evidence="2" id="KW-0560">Oxidoreductase</keyword>
<reference evidence="2 3" key="1">
    <citation type="submission" date="2018-06" db="EMBL/GenBank/DDBJ databases">
        <title>Genomic Encyclopedia of Archaeal and Bacterial Type Strains, Phase II (KMG-II): from individual species to whole genera.</title>
        <authorList>
            <person name="Goeker M."/>
        </authorList>
    </citation>
    <scope>NUCLEOTIDE SEQUENCE [LARGE SCALE GENOMIC DNA]</scope>
    <source>
        <strain evidence="2 3">DSM 27372</strain>
    </source>
</reference>
<dbReference type="Gene3D" id="3.30.720.110">
    <property type="match status" value="1"/>
</dbReference>
<dbReference type="Pfam" id="PF00903">
    <property type="entry name" value="Glyoxalase"/>
    <property type="match status" value="1"/>
</dbReference>
<dbReference type="InterPro" id="IPR004360">
    <property type="entry name" value="Glyas_Fos-R_dOase_dom"/>
</dbReference>
<evidence type="ECO:0000259" key="1">
    <source>
        <dbReference type="PROSITE" id="PS51819"/>
    </source>
</evidence>
<gene>
    <name evidence="2" type="ORF">B0O44_10515</name>
</gene>
<feature type="domain" description="VOC" evidence="1">
    <location>
        <begin position="31"/>
        <end position="151"/>
    </location>
</feature>
<dbReference type="Gene3D" id="3.30.720.120">
    <property type="match status" value="1"/>
</dbReference>
<dbReference type="SUPFAM" id="SSF54593">
    <property type="entry name" value="Glyoxalase/Bleomycin resistance protein/Dihydroxybiphenyl dioxygenase"/>
    <property type="match status" value="1"/>
</dbReference>
<evidence type="ECO:0000313" key="2">
    <source>
        <dbReference type="EMBL" id="PYF72650.1"/>
    </source>
</evidence>
<dbReference type="GO" id="GO:0051213">
    <property type="term" value="F:dioxygenase activity"/>
    <property type="evidence" value="ECO:0007669"/>
    <property type="project" value="UniProtKB-KW"/>
</dbReference>
<dbReference type="AlphaFoldDB" id="A0A318UB46"/>